<evidence type="ECO:0000313" key="1">
    <source>
        <dbReference type="EMBL" id="KAK0477827.1"/>
    </source>
</evidence>
<accession>A0AA39P592</accession>
<proteinExistence type="predicted"/>
<protein>
    <submittedName>
        <fullName evidence="1">Uncharacterized protein</fullName>
    </submittedName>
</protein>
<evidence type="ECO:0000313" key="2">
    <source>
        <dbReference type="Proteomes" id="UP001175227"/>
    </source>
</evidence>
<sequence>MQTYMTGIIAIETTETRPNLIGSAFGITRNIDLHNQSLDSGARQKALSLDKRSLSGEVQRGSAGQLDGAAKICEDGIAEGSGWGRSQSTGLEKSLCFFFEHTEIWFEIMACLIRIRTKTSFSPATTLWFEFSPTVFPLFYIITAKVSNDVGRGFDSLHPNCEILGTFFLDTNDRTTVGQCADEFGEIFLSWDHVNDVPNFSGLIVVGYARILLVVCDVMAVVMTGPVGVRLP</sequence>
<dbReference type="EMBL" id="JAUEPR010000015">
    <property type="protein sequence ID" value="KAK0477827.1"/>
    <property type="molecule type" value="Genomic_DNA"/>
</dbReference>
<reference evidence="1" key="1">
    <citation type="submission" date="2023-06" db="EMBL/GenBank/DDBJ databases">
        <authorList>
            <consortium name="Lawrence Berkeley National Laboratory"/>
            <person name="Ahrendt S."/>
            <person name="Sahu N."/>
            <person name="Indic B."/>
            <person name="Wong-Bajracharya J."/>
            <person name="Merenyi Z."/>
            <person name="Ke H.-M."/>
            <person name="Monk M."/>
            <person name="Kocsube S."/>
            <person name="Drula E."/>
            <person name="Lipzen A."/>
            <person name="Balint B."/>
            <person name="Henrissat B."/>
            <person name="Andreopoulos B."/>
            <person name="Martin F.M."/>
            <person name="Harder C.B."/>
            <person name="Rigling D."/>
            <person name="Ford K.L."/>
            <person name="Foster G.D."/>
            <person name="Pangilinan J."/>
            <person name="Papanicolaou A."/>
            <person name="Barry K."/>
            <person name="LaButti K."/>
            <person name="Viragh M."/>
            <person name="Koriabine M."/>
            <person name="Yan M."/>
            <person name="Riley R."/>
            <person name="Champramary S."/>
            <person name="Plett K.L."/>
            <person name="Tsai I.J."/>
            <person name="Slot J."/>
            <person name="Sipos G."/>
            <person name="Plett J."/>
            <person name="Nagy L.G."/>
            <person name="Grigoriev I.V."/>
        </authorList>
    </citation>
    <scope>NUCLEOTIDE SEQUENCE</scope>
    <source>
        <strain evidence="1">ICMP 16352</strain>
    </source>
</reference>
<gene>
    <name evidence="1" type="ORF">IW261DRAFT_1420678</name>
</gene>
<dbReference type="Proteomes" id="UP001175227">
    <property type="component" value="Unassembled WGS sequence"/>
</dbReference>
<comment type="caution">
    <text evidence="1">The sequence shown here is derived from an EMBL/GenBank/DDBJ whole genome shotgun (WGS) entry which is preliminary data.</text>
</comment>
<organism evidence="1 2">
    <name type="scientific">Armillaria novae-zelandiae</name>
    <dbReference type="NCBI Taxonomy" id="153914"/>
    <lineage>
        <taxon>Eukaryota</taxon>
        <taxon>Fungi</taxon>
        <taxon>Dikarya</taxon>
        <taxon>Basidiomycota</taxon>
        <taxon>Agaricomycotina</taxon>
        <taxon>Agaricomycetes</taxon>
        <taxon>Agaricomycetidae</taxon>
        <taxon>Agaricales</taxon>
        <taxon>Marasmiineae</taxon>
        <taxon>Physalacriaceae</taxon>
        <taxon>Armillaria</taxon>
    </lineage>
</organism>
<dbReference type="AlphaFoldDB" id="A0AA39P592"/>
<name>A0AA39P592_9AGAR</name>
<keyword evidence="2" id="KW-1185">Reference proteome</keyword>